<sequence length="1425" mass="158456">MVWIKPERLLFGHSFWHSERANPYFVLQRRKGHREDEQQRFSHQQKQHSDVSSSSKVLSGGLSALFVSTIDSIFDTRPPPYRIIYQREMEEGQIAWVIAIAVDWRDVLDNWQCLETSLLPILESLGTDENELEKFVLTKIDGFLALRDEMERREHLVADGGEEDDGAESAAVLEHVSNAAILRKFLKLFDLPPCEKLVNYYSCTYWRGNKPFQGKLYLSVNFLCFYAFIVGSQTRIKIRWTDILKMEHNSSLFLSNGLTVSTRDGQTHIFSMFMNFSDAFKHCTQLANFAMKQLIEEKGFSEDAALRTKFLLEDPQKRAKRSMSFVKRDLEARQRTEAYRCRFSLPHDERLDGDVTCRLYTPYDKRCVLGRLHLSANFLCFASRMERLVSVVILLRDIVTMEEYKNVEDGISNGIRIQLNKEQGNREFIFSTVAGHFKVLQRVKLFWQNCLEAEKQEKLALARQSASATVRRLNRKIVREPLYAHYPHRSVPAPTANTTVGTTLAGTADADAVGPVQSRTARRWEKLFHDYGHDYSMFRTIELHRLLLDGIPYELKTHVWGVCSGALVEMRINEGEYAALLRRSRHNSAAFSELTMDEIERDLHRSLPEHPAFQSAAGIDALRRILTAYAVRNPTIGYCQAMNIITSVLLLYAPEELAFWLLVAVCERLLPDYYNTKVVGALVDQGVFSDLVGQTLPQLHSKLTQLGLDDMVALSWFLTIFTSTIKFEAAIRVIDVFFHEGAKLIFQLALEMLRENAEIIVRARDEGEALVALNEFTDKITDSTVKNSTQIFIGDLIAKSYKHFADTFTNETIEKLRLKHRLKVVQNLEDSQMKSIVKSVGRECRLLPDELCRLYSVVRQEQLLTWRGVRLTGSATANGDGTQRHGKKTPTAAERKASSASGRAGVERAPPRVNPCLQSQQHHQLDFDLFAQILSRFLPWRPGDEIFYVRAFRLLDANETGILTFRDLCCFLGILLRGDPADKITLLYRCHIPPAFNMSDLDELIRESPSFGAAELGVEAAQALGSADASPERGTAAGASAATSVVPSSDIGTDGAPTSPMSTTVSSLSSSLATTAANSPLKHSVSDSTIGKSSSATGFCPSSSSLSSSSLRPPVRCPSAGALHSLNSCSSLPSDATTEARSEFSDFSLLNANCNASDLGRSKDSVAATTMTTDVHVTASERLARRQRLLDESPQGGRSSVGSSSAAIMPGARQALQPITQVQFIQFWKTFYDMAGSISAIAVDSVHSGGGSGILPSSTASSSSMANHSASSSFVQHQHDGNDGVGTEDGCETAVPAEEADAQLFHALSYVGTLLLQLGEAHRSRREEIERQIVDALGEEAKALLDLTAAKTTEEDEIGEEQQQTTSGTGTKPGDLSSCINDTEWHLSLEQIVATVLANATLAHVFERSYPLREQRQRREDDGMA</sequence>
<dbReference type="InterPro" id="IPR011992">
    <property type="entry name" value="EF-hand-dom_pair"/>
</dbReference>
<feature type="domain" description="EF-hand" evidence="6">
    <location>
        <begin position="943"/>
        <end position="978"/>
    </location>
</feature>
<evidence type="ECO:0000313" key="8">
    <source>
        <dbReference type="Proteomes" id="UP001620645"/>
    </source>
</evidence>
<dbReference type="InterPro" id="IPR004182">
    <property type="entry name" value="GRAM"/>
</dbReference>
<comment type="caution">
    <text evidence="7">The sequence shown here is derived from an EMBL/GenBank/DDBJ whole genome shotgun (WGS) entry which is preliminary data.</text>
</comment>
<feature type="compositionally biased region" description="Low complexity" evidence="4">
    <location>
        <begin position="1034"/>
        <end position="1046"/>
    </location>
</feature>
<dbReference type="Pfam" id="PF00566">
    <property type="entry name" value="RabGAP-TBC"/>
    <property type="match status" value="1"/>
</dbReference>
<dbReference type="InterPro" id="IPR011993">
    <property type="entry name" value="PH-like_dom_sf"/>
</dbReference>
<feature type="region of interest" description="Disordered" evidence="4">
    <location>
        <begin position="1256"/>
        <end position="1289"/>
    </location>
</feature>
<feature type="region of interest" description="Disordered" evidence="4">
    <location>
        <begin position="1187"/>
        <end position="1206"/>
    </location>
</feature>
<keyword evidence="3" id="KW-0106">Calcium</keyword>
<dbReference type="EMBL" id="JBICCN010000143">
    <property type="protein sequence ID" value="KAL3089979.1"/>
    <property type="molecule type" value="Genomic_DNA"/>
</dbReference>
<feature type="region of interest" description="Disordered" evidence="4">
    <location>
        <begin position="875"/>
        <end position="910"/>
    </location>
</feature>
<dbReference type="InterPro" id="IPR018247">
    <property type="entry name" value="EF_Hand_1_Ca_BS"/>
</dbReference>
<reference evidence="7 8" key="1">
    <citation type="submission" date="2024-10" db="EMBL/GenBank/DDBJ databases">
        <authorList>
            <person name="Kim D."/>
        </authorList>
    </citation>
    <scope>NUCLEOTIDE SEQUENCE [LARGE SCALE GENOMIC DNA]</scope>
    <source>
        <strain evidence="7">Taebaek</strain>
    </source>
</reference>
<feature type="compositionally biased region" description="Low complexity" evidence="4">
    <location>
        <begin position="1257"/>
        <end position="1273"/>
    </location>
</feature>
<dbReference type="Pfam" id="PF02893">
    <property type="entry name" value="GRAM"/>
    <property type="match status" value="2"/>
</dbReference>
<accession>A0ABD2JHH4</accession>
<dbReference type="SMART" id="SM00568">
    <property type="entry name" value="GRAM"/>
    <property type="match status" value="2"/>
</dbReference>
<dbReference type="InterPro" id="IPR035969">
    <property type="entry name" value="Rab-GAP_TBC_sf"/>
</dbReference>
<feature type="compositionally biased region" description="Low complexity" evidence="4">
    <location>
        <begin position="1056"/>
        <end position="1065"/>
    </location>
</feature>
<name>A0ABD2JHH4_HETSC</name>
<dbReference type="Gene3D" id="1.10.472.80">
    <property type="entry name" value="Ypt/Rab-GAP domain of gyp1p, domain 3"/>
    <property type="match status" value="1"/>
</dbReference>
<dbReference type="Proteomes" id="UP001620645">
    <property type="component" value="Unassembled WGS sequence"/>
</dbReference>
<dbReference type="FunFam" id="1.10.8.270:FF:000002">
    <property type="entry name" value="TBC1 domain family member 9B"/>
    <property type="match status" value="1"/>
</dbReference>
<dbReference type="InterPro" id="IPR002048">
    <property type="entry name" value="EF_hand_dom"/>
</dbReference>
<dbReference type="FunFam" id="2.30.29.30:FF:000013">
    <property type="entry name" value="Putative TBC1 domain family member 8B"/>
    <property type="match status" value="1"/>
</dbReference>
<feature type="region of interest" description="Disordered" evidence="4">
    <location>
        <begin position="1352"/>
        <end position="1377"/>
    </location>
</feature>
<evidence type="ECO:0000259" key="5">
    <source>
        <dbReference type="PROSITE" id="PS50086"/>
    </source>
</evidence>
<dbReference type="SUPFAM" id="SSF47473">
    <property type="entry name" value="EF-hand"/>
    <property type="match status" value="1"/>
</dbReference>
<evidence type="ECO:0000259" key="6">
    <source>
        <dbReference type="PROSITE" id="PS50222"/>
    </source>
</evidence>
<dbReference type="Gene3D" id="1.10.238.10">
    <property type="entry name" value="EF-hand"/>
    <property type="match status" value="1"/>
</dbReference>
<keyword evidence="2" id="KW-0677">Repeat</keyword>
<evidence type="ECO:0008006" key="9">
    <source>
        <dbReference type="Google" id="ProtNLM"/>
    </source>
</evidence>
<dbReference type="SUPFAM" id="SSF47923">
    <property type="entry name" value="Ypt/Rab-GAP domain of gyp1p"/>
    <property type="match status" value="2"/>
</dbReference>
<dbReference type="PANTHER" id="PTHR47666">
    <property type="entry name" value="PROTEIN VASCULAR ASSOCIATED DEATH 1, CHLOROPLASTIC"/>
    <property type="match status" value="1"/>
</dbReference>
<dbReference type="PROSITE" id="PS00018">
    <property type="entry name" value="EF_HAND_1"/>
    <property type="match status" value="1"/>
</dbReference>
<dbReference type="GO" id="GO:0005096">
    <property type="term" value="F:GTPase activator activity"/>
    <property type="evidence" value="ECO:0007669"/>
    <property type="project" value="UniProtKB-KW"/>
</dbReference>
<proteinExistence type="predicted"/>
<feature type="compositionally biased region" description="Low complexity" evidence="4">
    <location>
        <begin position="1193"/>
        <end position="1205"/>
    </location>
</feature>
<evidence type="ECO:0000313" key="7">
    <source>
        <dbReference type="EMBL" id="KAL3089979.1"/>
    </source>
</evidence>
<feature type="region of interest" description="Disordered" evidence="4">
    <location>
        <begin position="1024"/>
        <end position="1065"/>
    </location>
</feature>
<feature type="domain" description="Rab-GAP TBC" evidence="5">
    <location>
        <begin position="550"/>
        <end position="741"/>
    </location>
</feature>
<dbReference type="Gene3D" id="2.30.29.30">
    <property type="entry name" value="Pleckstrin-homology domain (PH domain)/Phosphotyrosine-binding domain (PTB)"/>
    <property type="match status" value="2"/>
</dbReference>
<evidence type="ECO:0000256" key="1">
    <source>
        <dbReference type="ARBA" id="ARBA00022468"/>
    </source>
</evidence>
<protein>
    <recommendedName>
        <fullName evidence="9">TBC1 domain family member 9</fullName>
    </recommendedName>
</protein>
<feature type="region of interest" description="Disordered" evidence="4">
    <location>
        <begin position="36"/>
        <end position="55"/>
    </location>
</feature>
<keyword evidence="8" id="KW-1185">Reference proteome</keyword>
<dbReference type="PROSITE" id="PS50086">
    <property type="entry name" value="TBC_RABGAP"/>
    <property type="match status" value="1"/>
</dbReference>
<organism evidence="7 8">
    <name type="scientific">Heterodera schachtii</name>
    <name type="common">Sugarbeet cyst nematode worm</name>
    <name type="synonym">Tylenchus schachtii</name>
    <dbReference type="NCBI Taxonomy" id="97005"/>
    <lineage>
        <taxon>Eukaryota</taxon>
        <taxon>Metazoa</taxon>
        <taxon>Ecdysozoa</taxon>
        <taxon>Nematoda</taxon>
        <taxon>Chromadorea</taxon>
        <taxon>Rhabditida</taxon>
        <taxon>Tylenchina</taxon>
        <taxon>Tylenchomorpha</taxon>
        <taxon>Tylenchoidea</taxon>
        <taxon>Heteroderidae</taxon>
        <taxon>Heteroderinae</taxon>
        <taxon>Heterodera</taxon>
    </lineage>
</organism>
<keyword evidence="1" id="KW-0343">GTPase activation</keyword>
<gene>
    <name evidence="7" type="ORF">niasHS_006431</name>
</gene>
<feature type="compositionally biased region" description="Low complexity" evidence="4">
    <location>
        <begin position="1361"/>
        <end position="1370"/>
    </location>
</feature>
<dbReference type="InterPro" id="IPR000195">
    <property type="entry name" value="Rab-GAP-TBC_dom"/>
</dbReference>
<evidence type="ECO:0000256" key="3">
    <source>
        <dbReference type="ARBA" id="ARBA00022837"/>
    </source>
</evidence>
<evidence type="ECO:0000256" key="4">
    <source>
        <dbReference type="SAM" id="MobiDB-lite"/>
    </source>
</evidence>
<dbReference type="PROSITE" id="PS50222">
    <property type="entry name" value="EF_HAND_2"/>
    <property type="match status" value="1"/>
</dbReference>
<dbReference type="SMART" id="SM00164">
    <property type="entry name" value="TBC"/>
    <property type="match status" value="1"/>
</dbReference>
<dbReference type="PANTHER" id="PTHR47666:SF1">
    <property type="entry name" value="PROTEIN VASCULAR ASSOCIATED DEATH 1, CHLOROPLASTIC"/>
    <property type="match status" value="1"/>
</dbReference>
<dbReference type="Gene3D" id="1.10.8.270">
    <property type="entry name" value="putative rabgap domain of human tbc1 domain family member 14 like domains"/>
    <property type="match status" value="1"/>
</dbReference>
<evidence type="ECO:0000256" key="2">
    <source>
        <dbReference type="ARBA" id="ARBA00022737"/>
    </source>
</evidence>
<dbReference type="GO" id="GO:0003008">
    <property type="term" value="P:system process"/>
    <property type="evidence" value="ECO:0007669"/>
    <property type="project" value="UniProtKB-ARBA"/>
</dbReference>